<reference evidence="5 6" key="1">
    <citation type="submission" date="2017-01" db="EMBL/GenBank/DDBJ databases">
        <title>Draft genome sequence of Diplodia seriata F98.1, a fungal species involved in grapevine trunk diseases.</title>
        <authorList>
            <person name="Robert-Siegwald G."/>
            <person name="Vallet J."/>
            <person name="Abou-Mansour E."/>
            <person name="Xu J."/>
            <person name="Rey P."/>
            <person name="Bertsch C."/>
            <person name="Rego C."/>
            <person name="Larignon P."/>
            <person name="Fontaine F."/>
            <person name="Lebrun M.-H."/>
        </authorList>
    </citation>
    <scope>NUCLEOTIDE SEQUENCE [LARGE SCALE GENOMIC DNA]</scope>
    <source>
        <strain evidence="5 6">F98.1</strain>
    </source>
</reference>
<dbReference type="Proteomes" id="UP000190776">
    <property type="component" value="Unassembled WGS sequence"/>
</dbReference>
<dbReference type="Pfam" id="PF00135">
    <property type="entry name" value="COesterase"/>
    <property type="match status" value="1"/>
</dbReference>
<dbReference type="EC" id="3.1.1.-" evidence="3"/>
<evidence type="ECO:0000256" key="2">
    <source>
        <dbReference type="ARBA" id="ARBA00022801"/>
    </source>
</evidence>
<dbReference type="GO" id="GO:0016787">
    <property type="term" value="F:hydrolase activity"/>
    <property type="evidence" value="ECO:0007669"/>
    <property type="project" value="UniProtKB-KW"/>
</dbReference>
<comment type="similarity">
    <text evidence="1 3">Belongs to the type-B carboxylesterase/lipase family.</text>
</comment>
<dbReference type="AlphaFoldDB" id="A0A1S8B6M1"/>
<dbReference type="InterPro" id="IPR019826">
    <property type="entry name" value="Carboxylesterase_B_AS"/>
</dbReference>
<dbReference type="SUPFAM" id="SSF53474">
    <property type="entry name" value="alpha/beta-Hydrolases"/>
    <property type="match status" value="1"/>
</dbReference>
<evidence type="ECO:0000256" key="3">
    <source>
        <dbReference type="RuleBase" id="RU361235"/>
    </source>
</evidence>
<keyword evidence="2 3" id="KW-0378">Hydrolase</keyword>
<dbReference type="InterPro" id="IPR050309">
    <property type="entry name" value="Type-B_Carboxylest/Lipase"/>
</dbReference>
<sequence length="607" mass="65087">MHPLVSELLSSPRELLAQSLPSSAAAERFASNMPGFVRTAQHYLAAFATFSSLSAATTPGVTLPGYGSFVGTTVGQTLTKKPLPAAVDAWLGIDYASQPVGEGRFAPVGPPAAFQGWKNASAYGYVCVQDPEEVSYAQDEACLSMNVFRPQGVSLDEKLPVLVWIHGGGFVGGSARSFDGASFVANSEAPVMVVTFNYRVNSLGFLPSPVFERLGLLNLGLLDQQRLLEFVQQYISYFGGEASKVTIGGRSAGAHSVGIHLFHNYNKTAGASPLFAQAILQSGGVTARAFPNASYPLYQSQFASYLALTGCGSLANSSSDAAILACLRAAPIAAIEAASTLLFNASAYAITWPFQPTRGGPLLEQAGSTSGRNGQFFRVPAITTNVRDEAKYYSPGDLQTDAHFAAFMRNLAPGLTDADVQALGALYPDPAGDVNGTYSPYAHSPNATQYDRVSAALTDFMYACAGQETAVRMSSVADAPPVFKLNWVVNNTWPAWQGIPHTSDTKYTWAEPAGVRETGGVQYPDVGKQLLHTYFADFVALGGDPNAGKRDGLPYWPRYTDGWREEGRPGLQLRVEAFGQSRVEGDAIRRTQCEWWRDDERAARLDK</sequence>
<dbReference type="STRING" id="420778.A0A1S8B6M1"/>
<dbReference type="Gene3D" id="3.40.50.1820">
    <property type="entry name" value="alpha/beta hydrolase"/>
    <property type="match status" value="1"/>
</dbReference>
<name>A0A1S8B6M1_9PEZI</name>
<accession>A0A1S8B6M1</accession>
<dbReference type="PANTHER" id="PTHR11559">
    <property type="entry name" value="CARBOXYLESTERASE"/>
    <property type="match status" value="1"/>
</dbReference>
<dbReference type="PROSITE" id="PS00122">
    <property type="entry name" value="CARBOXYLESTERASE_B_1"/>
    <property type="match status" value="1"/>
</dbReference>
<evidence type="ECO:0000313" key="6">
    <source>
        <dbReference type="Proteomes" id="UP000190776"/>
    </source>
</evidence>
<dbReference type="InterPro" id="IPR002018">
    <property type="entry name" value="CarbesteraseB"/>
</dbReference>
<proteinExistence type="inferred from homology"/>
<evidence type="ECO:0000256" key="1">
    <source>
        <dbReference type="ARBA" id="ARBA00005964"/>
    </source>
</evidence>
<protein>
    <recommendedName>
        <fullName evidence="3">Carboxylic ester hydrolase</fullName>
        <ecNumber evidence="3">3.1.1.-</ecNumber>
    </recommendedName>
</protein>
<dbReference type="OrthoDB" id="6846267at2759"/>
<evidence type="ECO:0000313" key="5">
    <source>
        <dbReference type="EMBL" id="OMP83145.1"/>
    </source>
</evidence>
<comment type="caution">
    <text evidence="5">The sequence shown here is derived from an EMBL/GenBank/DDBJ whole genome shotgun (WGS) entry which is preliminary data.</text>
</comment>
<feature type="domain" description="Carboxylesterase type B" evidence="4">
    <location>
        <begin position="71"/>
        <end position="561"/>
    </location>
</feature>
<organism evidence="5 6">
    <name type="scientific">Diplodia seriata</name>
    <dbReference type="NCBI Taxonomy" id="420778"/>
    <lineage>
        <taxon>Eukaryota</taxon>
        <taxon>Fungi</taxon>
        <taxon>Dikarya</taxon>
        <taxon>Ascomycota</taxon>
        <taxon>Pezizomycotina</taxon>
        <taxon>Dothideomycetes</taxon>
        <taxon>Dothideomycetes incertae sedis</taxon>
        <taxon>Botryosphaeriales</taxon>
        <taxon>Botryosphaeriaceae</taxon>
        <taxon>Diplodia</taxon>
    </lineage>
</organism>
<dbReference type="EMBL" id="MSZU01000111">
    <property type="protein sequence ID" value="OMP83145.1"/>
    <property type="molecule type" value="Genomic_DNA"/>
</dbReference>
<dbReference type="InterPro" id="IPR029058">
    <property type="entry name" value="AB_hydrolase_fold"/>
</dbReference>
<gene>
    <name evidence="5" type="ORF">BK809_0004526</name>
</gene>
<evidence type="ECO:0000259" key="4">
    <source>
        <dbReference type="Pfam" id="PF00135"/>
    </source>
</evidence>